<keyword evidence="2" id="KW-0732">Signal</keyword>
<keyword evidence="4" id="KW-1185">Reference proteome</keyword>
<organism evidence="3 4">
    <name type="scientific">Methylobacterium thuringiense</name>
    <dbReference type="NCBI Taxonomy" id="1003091"/>
    <lineage>
        <taxon>Bacteria</taxon>
        <taxon>Pseudomonadati</taxon>
        <taxon>Pseudomonadota</taxon>
        <taxon>Alphaproteobacteria</taxon>
        <taxon>Hyphomicrobiales</taxon>
        <taxon>Methylobacteriaceae</taxon>
        <taxon>Methylobacterium</taxon>
    </lineage>
</organism>
<feature type="region of interest" description="Disordered" evidence="1">
    <location>
        <begin position="246"/>
        <end position="288"/>
    </location>
</feature>
<evidence type="ECO:0000256" key="1">
    <source>
        <dbReference type="SAM" id="MobiDB-lite"/>
    </source>
</evidence>
<feature type="compositionally biased region" description="Basic and acidic residues" evidence="1">
    <location>
        <begin position="106"/>
        <end position="120"/>
    </location>
</feature>
<dbReference type="EMBL" id="BPRA01000015">
    <property type="protein sequence ID" value="GJE56935.1"/>
    <property type="molecule type" value="Genomic_DNA"/>
</dbReference>
<feature type="region of interest" description="Disordered" evidence="1">
    <location>
        <begin position="86"/>
        <end position="120"/>
    </location>
</feature>
<reference evidence="3" key="2">
    <citation type="submission" date="2021-08" db="EMBL/GenBank/DDBJ databases">
        <authorList>
            <person name="Tani A."/>
            <person name="Ola A."/>
            <person name="Ogura Y."/>
            <person name="Katsura K."/>
            <person name="Hayashi T."/>
        </authorList>
    </citation>
    <scope>NUCLEOTIDE SEQUENCE</scope>
    <source>
        <strain evidence="3">DSM 23674</strain>
    </source>
</reference>
<feature type="signal peptide" evidence="2">
    <location>
        <begin position="1"/>
        <end position="19"/>
    </location>
</feature>
<accession>A0ABQ4TNH7</accession>
<feature type="compositionally biased region" description="Low complexity" evidence="1">
    <location>
        <begin position="246"/>
        <end position="255"/>
    </location>
</feature>
<feature type="chain" id="PRO_5047480694" evidence="2">
    <location>
        <begin position="20"/>
        <end position="288"/>
    </location>
</feature>
<reference evidence="3" key="1">
    <citation type="journal article" date="2021" name="Front. Microbiol.">
        <title>Comprehensive Comparative Genomics and Phenotyping of Methylobacterium Species.</title>
        <authorList>
            <person name="Alessa O."/>
            <person name="Ogura Y."/>
            <person name="Fujitani Y."/>
            <person name="Takami H."/>
            <person name="Hayashi T."/>
            <person name="Sahin N."/>
            <person name="Tani A."/>
        </authorList>
    </citation>
    <scope>NUCLEOTIDE SEQUENCE</scope>
    <source>
        <strain evidence="3">DSM 23674</strain>
    </source>
</reference>
<proteinExistence type="predicted"/>
<evidence type="ECO:0000256" key="2">
    <source>
        <dbReference type="SAM" id="SignalP"/>
    </source>
</evidence>
<sequence>MRSRIIALLSIGTCLISAAAPLAASDHYSPEQYRSGDGWHWESQTGLWRNPKARYDKSTKTWIHDTRMPSSTACCDHTGLWVPGDAVNSFDPPEIKKKQRKSSKSARGDAPRGRQDTIEDQVQRIRDLKLSPEVEHGAIYRLRGGLRYLLREELARESYRAKHPVDDARRPGVAYGRVEGEEPNGAGSAASPAYEKVRPYAEPVRTVTEDAEGGSAGPTLSDAGDFLSGALSVATALAPVAGAAANLSAARGASPTTTRTVSSAQARRPPTVYPPGPRFGQSDISGTQ</sequence>
<name>A0ABQ4TNH7_9HYPH</name>
<dbReference type="Proteomes" id="UP001055101">
    <property type="component" value="Unassembled WGS sequence"/>
</dbReference>
<gene>
    <name evidence="3" type="ORF">EKPJFOCH_3445</name>
</gene>
<evidence type="ECO:0000313" key="3">
    <source>
        <dbReference type="EMBL" id="GJE56935.1"/>
    </source>
</evidence>
<feature type="compositionally biased region" description="Polar residues" evidence="1">
    <location>
        <begin position="256"/>
        <end position="265"/>
    </location>
</feature>
<protein>
    <submittedName>
        <fullName evidence="3">Uncharacterized protein</fullName>
    </submittedName>
</protein>
<evidence type="ECO:0000313" key="4">
    <source>
        <dbReference type="Proteomes" id="UP001055101"/>
    </source>
</evidence>
<comment type="caution">
    <text evidence="3">The sequence shown here is derived from an EMBL/GenBank/DDBJ whole genome shotgun (WGS) entry which is preliminary data.</text>
</comment>